<gene>
    <name evidence="1" type="ordered locus">PH0158</name>
</gene>
<keyword evidence="2" id="KW-1185">Reference proteome</keyword>
<dbReference type="Proteomes" id="UP000000752">
    <property type="component" value="Chromosome"/>
</dbReference>
<dbReference type="KEGG" id="pho:PH0158"/>
<dbReference type="AlphaFoldDB" id="O57897"/>
<sequence>MMKALKIIPPRLRVSLTKAPKSSIPSTLALKTFLAEVLTPSMKMVISSGLIPTLTLPHTSLGSSILRSPTFKILPFATPSIMFSKPRNLATSSLLGLEKTSLTSPT</sequence>
<evidence type="ECO:0000313" key="1">
    <source>
        <dbReference type="EMBL" id="BAA29227.1"/>
    </source>
</evidence>
<name>O57897_PYRHO</name>
<organism evidence="1 2">
    <name type="scientific">Pyrococcus horikoshii (strain ATCC 700860 / DSM 12428 / JCM 9974 / NBRC 100139 / OT-3)</name>
    <dbReference type="NCBI Taxonomy" id="70601"/>
    <lineage>
        <taxon>Archaea</taxon>
        <taxon>Methanobacteriati</taxon>
        <taxon>Methanobacteriota</taxon>
        <taxon>Thermococci</taxon>
        <taxon>Thermococcales</taxon>
        <taxon>Thermococcaceae</taxon>
        <taxon>Pyrococcus</taxon>
    </lineage>
</organism>
<dbReference type="EMBL" id="BA000001">
    <property type="protein sequence ID" value="BAA29227.1"/>
    <property type="molecule type" value="Genomic_DNA"/>
</dbReference>
<evidence type="ECO:0000313" key="2">
    <source>
        <dbReference type="Proteomes" id="UP000000752"/>
    </source>
</evidence>
<dbReference type="EnsemblBacteria" id="BAA29227">
    <property type="protein sequence ID" value="BAA29227"/>
    <property type="gene ID" value="BAA29227"/>
</dbReference>
<protein>
    <submittedName>
        <fullName evidence="1">Uncharacterized protein</fullName>
    </submittedName>
</protein>
<proteinExistence type="predicted"/>
<reference evidence="1 2" key="1">
    <citation type="journal article" date="1998" name="DNA Res.">
        <title>Complete sequence and gene organization of the genome of a hyper-thermophilic archaebacterium, Pyrococcus horikoshii OT3.</title>
        <authorList>
            <person name="Kawarabayasi Y."/>
            <person name="Sawada M."/>
            <person name="Horikawa H."/>
            <person name="Haikawa Y."/>
            <person name="Hino Y."/>
            <person name="Yamamoto S."/>
            <person name="Sekine M."/>
            <person name="Baba S."/>
            <person name="Kosugi H."/>
            <person name="Hosoyama A."/>
            <person name="Nagai Y."/>
            <person name="Sakai M."/>
            <person name="Ogura K."/>
            <person name="Otuka R."/>
            <person name="Nakazawa H."/>
            <person name="Takamiya M."/>
            <person name="Ohfuku Y."/>
            <person name="Funahashi T."/>
            <person name="Tanaka T."/>
            <person name="Kudoh Y."/>
            <person name="Yamazaki J."/>
            <person name="Kushida N."/>
            <person name="Oguchi A."/>
            <person name="Aoki K."/>
            <person name="Nakamura Y."/>
            <person name="Robb T.F."/>
            <person name="Horikoshi K."/>
            <person name="Masuchi Y."/>
            <person name="Shizuya H."/>
            <person name="Kikuchi H."/>
        </authorList>
    </citation>
    <scope>NUCLEOTIDE SEQUENCE [LARGE SCALE GENOMIC DNA]</scope>
    <source>
        <strain evidence="2">ATCC 700860 / DSM 12428 / JCM 9974 / NBRC 100139 / OT-3</strain>
    </source>
</reference>
<dbReference type="PIR" id="D71237">
    <property type="entry name" value="D71237"/>
</dbReference>
<accession>O57897</accession>